<protein>
    <recommendedName>
        <fullName evidence="3">Poly(3-hydroxyalkanoate) polymerase subunit PhaE</fullName>
    </recommendedName>
</protein>
<dbReference type="Proteomes" id="UP001201463">
    <property type="component" value="Unassembled WGS sequence"/>
</dbReference>
<sequence>MPTTDATPRTPFDLTAPFEPWVDAAQTYNRWLIGLLDVQTLWWKDVERRAAGLMQGWLGPVLPPASAQGLAGPNLALAWQRAWADGWQVWVNALQHDATEA</sequence>
<reference evidence="1 2" key="1">
    <citation type="submission" date="2021-12" db="EMBL/GenBank/DDBJ databases">
        <title>Genome seq of p7.</title>
        <authorList>
            <person name="Seo T."/>
        </authorList>
    </citation>
    <scope>NUCLEOTIDE SEQUENCE [LARGE SCALE GENOMIC DNA]</scope>
    <source>
        <strain evidence="1 2">P7</strain>
    </source>
</reference>
<evidence type="ECO:0000313" key="2">
    <source>
        <dbReference type="Proteomes" id="UP001201463"/>
    </source>
</evidence>
<evidence type="ECO:0000313" key="1">
    <source>
        <dbReference type="EMBL" id="MCE4539760.1"/>
    </source>
</evidence>
<keyword evidence="2" id="KW-1185">Reference proteome</keyword>
<proteinExistence type="predicted"/>
<accession>A0ABS8XRC0</accession>
<gene>
    <name evidence="1" type="ORF">LXT12_21140</name>
</gene>
<evidence type="ECO:0008006" key="3">
    <source>
        <dbReference type="Google" id="ProtNLM"/>
    </source>
</evidence>
<name>A0ABS8XRC0_9BURK</name>
<comment type="caution">
    <text evidence="1">The sequence shown here is derived from an EMBL/GenBank/DDBJ whole genome shotgun (WGS) entry which is preliminary data.</text>
</comment>
<organism evidence="1 2">
    <name type="scientific">Pelomonas caseinilytica</name>
    <dbReference type="NCBI Taxonomy" id="2906763"/>
    <lineage>
        <taxon>Bacteria</taxon>
        <taxon>Pseudomonadati</taxon>
        <taxon>Pseudomonadota</taxon>
        <taxon>Betaproteobacteria</taxon>
        <taxon>Burkholderiales</taxon>
        <taxon>Sphaerotilaceae</taxon>
        <taxon>Roseateles</taxon>
    </lineage>
</organism>
<dbReference type="RefSeq" id="WP_233394277.1">
    <property type="nucleotide sequence ID" value="NZ_JAJTWT010000010.1"/>
</dbReference>
<dbReference type="EMBL" id="JAJTWT010000010">
    <property type="protein sequence ID" value="MCE4539760.1"/>
    <property type="molecule type" value="Genomic_DNA"/>
</dbReference>